<dbReference type="InterPro" id="IPR050087">
    <property type="entry name" value="AON_synthase_class-II"/>
</dbReference>
<dbReference type="GO" id="GO:0030170">
    <property type="term" value="F:pyridoxal phosphate binding"/>
    <property type="evidence" value="ECO:0007669"/>
    <property type="project" value="UniProtKB-UniRule"/>
</dbReference>
<comment type="similarity">
    <text evidence="3 7">Belongs to the class-II pyridoxal-phosphate-dependent aminotransferase family.</text>
</comment>
<dbReference type="InterPro" id="IPR015424">
    <property type="entry name" value="PyrdxlP-dep_Trfase"/>
</dbReference>
<protein>
    <recommendedName>
        <fullName evidence="7">5-aminolevulinate synthase</fullName>
        <ecNumber evidence="7">2.3.1.37</ecNumber>
    </recommendedName>
    <alternativeName>
        <fullName evidence="7">5-aminolevulinic acid synthase</fullName>
    </alternativeName>
    <alternativeName>
        <fullName evidence="7">Delta-ALA synthase</fullName>
    </alternativeName>
    <alternativeName>
        <fullName evidence="7">Delta-aminolevulinate synthase</fullName>
    </alternativeName>
</protein>
<evidence type="ECO:0000256" key="4">
    <source>
        <dbReference type="ARBA" id="ARBA00022679"/>
    </source>
</evidence>
<reference evidence="10" key="1">
    <citation type="submission" date="2019-06" db="EMBL/GenBank/DDBJ databases">
        <title>Draft genome sequence of the griseofulvin-producing fungus Xylaria cubensis strain G536.</title>
        <authorList>
            <person name="Mead M.E."/>
            <person name="Raja H.A."/>
            <person name="Steenwyk J.L."/>
            <person name="Knowles S.L."/>
            <person name="Oberlies N.H."/>
            <person name="Rokas A."/>
        </authorList>
    </citation>
    <scope>NUCLEOTIDE SEQUENCE [LARGE SCALE GENOMIC DNA]</scope>
    <source>
        <strain evidence="10">G536</strain>
    </source>
</reference>
<proteinExistence type="inferred from homology"/>
<evidence type="ECO:0000256" key="2">
    <source>
        <dbReference type="ARBA" id="ARBA00003076"/>
    </source>
</evidence>
<dbReference type="InterPro" id="IPR010961">
    <property type="entry name" value="4pyrrol_synth_NH2levulA_synth"/>
</dbReference>
<keyword evidence="6 7" id="KW-0012">Acyltransferase</keyword>
<comment type="catalytic activity">
    <reaction evidence="7">
        <text>succinyl-CoA + glycine + H(+) = 5-aminolevulinate + CO2 + CoA</text>
        <dbReference type="Rhea" id="RHEA:12921"/>
        <dbReference type="ChEBI" id="CHEBI:15378"/>
        <dbReference type="ChEBI" id="CHEBI:16526"/>
        <dbReference type="ChEBI" id="CHEBI:57287"/>
        <dbReference type="ChEBI" id="CHEBI:57292"/>
        <dbReference type="ChEBI" id="CHEBI:57305"/>
        <dbReference type="ChEBI" id="CHEBI:356416"/>
        <dbReference type="EC" id="2.3.1.37"/>
    </reaction>
</comment>
<comment type="cofactor">
    <cofactor evidence="1 7">
        <name>pyridoxal 5'-phosphate</name>
        <dbReference type="ChEBI" id="CHEBI:597326"/>
    </cofactor>
</comment>
<keyword evidence="10" id="KW-1185">Reference proteome</keyword>
<dbReference type="Proteomes" id="UP000319160">
    <property type="component" value="Unassembled WGS sequence"/>
</dbReference>
<feature type="domain" description="Aminotransferase class I/classII large" evidence="8">
    <location>
        <begin position="109"/>
        <end position="453"/>
    </location>
</feature>
<dbReference type="STRING" id="2512241.A0A553HQL7"/>
<dbReference type="Gene3D" id="3.90.1150.10">
    <property type="entry name" value="Aspartate Aminotransferase, domain 1"/>
    <property type="match status" value="1"/>
</dbReference>
<dbReference type="SUPFAM" id="SSF53383">
    <property type="entry name" value="PLP-dependent transferases"/>
    <property type="match status" value="1"/>
</dbReference>
<keyword evidence="7" id="KW-0350">Heme biosynthesis</keyword>
<dbReference type="GO" id="GO:0003870">
    <property type="term" value="F:5-aminolevulinate synthase activity"/>
    <property type="evidence" value="ECO:0007669"/>
    <property type="project" value="UniProtKB-EC"/>
</dbReference>
<evidence type="ECO:0000256" key="5">
    <source>
        <dbReference type="ARBA" id="ARBA00022898"/>
    </source>
</evidence>
<dbReference type="GO" id="GO:0006782">
    <property type="term" value="P:protoporphyrinogen IX biosynthetic process"/>
    <property type="evidence" value="ECO:0007669"/>
    <property type="project" value="UniProtKB-UniRule"/>
</dbReference>
<evidence type="ECO:0000313" key="10">
    <source>
        <dbReference type="Proteomes" id="UP000319160"/>
    </source>
</evidence>
<dbReference type="PANTHER" id="PTHR13693:SF102">
    <property type="entry name" value="2-AMINO-3-KETOBUTYRATE COENZYME A LIGASE, MITOCHONDRIAL"/>
    <property type="match status" value="1"/>
</dbReference>
<comment type="caution">
    <text evidence="9">The sequence shown here is derived from an EMBL/GenBank/DDBJ whole genome shotgun (WGS) entry which is preliminary data.</text>
</comment>
<dbReference type="Gene3D" id="3.40.640.10">
    <property type="entry name" value="Type I PLP-dependent aspartate aminotransferase-like (Major domain)"/>
    <property type="match status" value="1"/>
</dbReference>
<organism evidence="9 10">
    <name type="scientific">Xylaria flabelliformis</name>
    <dbReference type="NCBI Taxonomy" id="2512241"/>
    <lineage>
        <taxon>Eukaryota</taxon>
        <taxon>Fungi</taxon>
        <taxon>Dikarya</taxon>
        <taxon>Ascomycota</taxon>
        <taxon>Pezizomycotina</taxon>
        <taxon>Sordariomycetes</taxon>
        <taxon>Xylariomycetidae</taxon>
        <taxon>Xylariales</taxon>
        <taxon>Xylariaceae</taxon>
        <taxon>Xylaria</taxon>
    </lineage>
</organism>
<dbReference type="OrthoDB" id="10263824at2759"/>
<comment type="subcellular location">
    <subcellularLocation>
        <location evidence="7">Mitochondrion matrix</location>
    </subcellularLocation>
</comment>
<dbReference type="InterPro" id="IPR004839">
    <property type="entry name" value="Aminotransferase_I/II_large"/>
</dbReference>
<dbReference type="UniPathway" id="UPA00251">
    <property type="reaction ID" value="UER00375"/>
</dbReference>
<evidence type="ECO:0000259" key="8">
    <source>
        <dbReference type="Pfam" id="PF00155"/>
    </source>
</evidence>
<name>A0A553HQL7_9PEZI</name>
<evidence type="ECO:0000256" key="6">
    <source>
        <dbReference type="ARBA" id="ARBA00023315"/>
    </source>
</evidence>
<dbReference type="FunFam" id="3.40.640.10:FF:000006">
    <property type="entry name" value="5-aminolevulinate synthase, mitochondrial"/>
    <property type="match status" value="1"/>
</dbReference>
<gene>
    <name evidence="9" type="ORF">FHL15_008965</name>
</gene>
<dbReference type="NCBIfam" id="TIGR01821">
    <property type="entry name" value="5aminolev_synth"/>
    <property type="match status" value="1"/>
</dbReference>
<accession>A0A553HQL7</accession>
<dbReference type="CDD" id="cd06454">
    <property type="entry name" value="KBL_like"/>
    <property type="match status" value="1"/>
</dbReference>
<evidence type="ECO:0000256" key="3">
    <source>
        <dbReference type="ARBA" id="ARBA00008392"/>
    </source>
</evidence>
<evidence type="ECO:0000313" key="9">
    <source>
        <dbReference type="EMBL" id="TRX90237.1"/>
    </source>
</evidence>
<dbReference type="AlphaFoldDB" id="A0A553HQL7"/>
<sequence length="522" mass="57571">MPSALRPQILSRHSYILPTIKRCRYSSAAAEAFQPASASYADVTPILERFPPVTPSVTGLGSFPYEDFYHSILDKKRADGSYRYFRSITRLQNQFPFAECSRTGKRVNVWCSNDYLAMGSSPTVITAMKNALHRYGANSGGSRNIAGHSPLVEKLETSIAELHKKPAALYFSSGFAANEAALCTLGSHLPGCVIFSDELNHASMIEGIRHSRAKRHVWKHNDTDHLEALLASYPKEVPKIIAFESLYSMCGTIAPIKDICDLAEKYGAITFMDECHAIGLYGPHGAGVAEHLDFAAHQSNHFGSRTIMDRVNIICGSTSKGLGTMGGYITASKQLIDMIRSVSRGFIFTTTQSPAVMAGAYAAIQHQMQNMGDRVALQRNVAAVKRKMAQYDLPVLPNRSHLVPVMVGDAELVRYVADILFDEYNIYVQPINSPTVAVSQERFRISPTGFHDATQQDFLVSALVEIWARLGLRKASDWQREGAWNAEDAVVNQLWTNEQLGLTTNEYPIQEGLQDTLLASSG</sequence>
<dbReference type="InterPro" id="IPR015422">
    <property type="entry name" value="PyrdxlP-dep_Trfase_small"/>
</dbReference>
<dbReference type="PANTHER" id="PTHR13693">
    <property type="entry name" value="CLASS II AMINOTRANSFERASE/8-AMINO-7-OXONONANOATE SYNTHASE"/>
    <property type="match status" value="1"/>
</dbReference>
<evidence type="ECO:0000256" key="1">
    <source>
        <dbReference type="ARBA" id="ARBA00001933"/>
    </source>
</evidence>
<comment type="pathway">
    <text evidence="7">Porphyrin-containing compound metabolism; protoporphyrin-IX biosynthesis; 5-aminolevulinate from glycine: step 1/1.</text>
</comment>
<dbReference type="EC" id="2.3.1.37" evidence="7"/>
<dbReference type="GO" id="GO:0005759">
    <property type="term" value="C:mitochondrial matrix"/>
    <property type="evidence" value="ECO:0007669"/>
    <property type="project" value="UniProtKB-SubCell"/>
</dbReference>
<keyword evidence="5 7" id="KW-0663">Pyridoxal phosphate</keyword>
<keyword evidence="4 7" id="KW-0808">Transferase</keyword>
<dbReference type="EMBL" id="VFLP01000058">
    <property type="protein sequence ID" value="TRX90237.1"/>
    <property type="molecule type" value="Genomic_DNA"/>
</dbReference>
<comment type="function">
    <text evidence="2">Catalyzes the synthesis of 5-aminolevulinate (ALA) from succinyl-CoA and glycine, the first and rate-limiting step in heme biosynthesis.</text>
</comment>
<keyword evidence="7" id="KW-0496">Mitochondrion</keyword>
<dbReference type="InterPro" id="IPR015421">
    <property type="entry name" value="PyrdxlP-dep_Trfase_major"/>
</dbReference>
<dbReference type="Pfam" id="PF00155">
    <property type="entry name" value="Aminotran_1_2"/>
    <property type="match status" value="1"/>
</dbReference>
<evidence type="ECO:0000256" key="7">
    <source>
        <dbReference type="RuleBase" id="RU910713"/>
    </source>
</evidence>